<organism evidence="4 5">
    <name type="scientific">Mya arenaria</name>
    <name type="common">Soft-shell clam</name>
    <dbReference type="NCBI Taxonomy" id="6604"/>
    <lineage>
        <taxon>Eukaryota</taxon>
        <taxon>Metazoa</taxon>
        <taxon>Spiralia</taxon>
        <taxon>Lophotrochozoa</taxon>
        <taxon>Mollusca</taxon>
        <taxon>Bivalvia</taxon>
        <taxon>Autobranchia</taxon>
        <taxon>Heteroconchia</taxon>
        <taxon>Euheterodonta</taxon>
        <taxon>Imparidentia</taxon>
        <taxon>Neoheterodontei</taxon>
        <taxon>Myida</taxon>
        <taxon>Myoidea</taxon>
        <taxon>Myidae</taxon>
        <taxon>Mya</taxon>
    </lineage>
</organism>
<dbReference type="Pfam" id="PF04434">
    <property type="entry name" value="SWIM"/>
    <property type="match status" value="1"/>
</dbReference>
<dbReference type="PANTHER" id="PTHR47456">
    <property type="entry name" value="PHD-TYPE DOMAIN-CONTAINING PROTEIN"/>
    <property type="match status" value="1"/>
</dbReference>
<feature type="region of interest" description="Disordered" evidence="2">
    <location>
        <begin position="1"/>
        <end position="20"/>
    </location>
</feature>
<sequence>MSKIVDLNNQTEHNSEWARRKQSKNLRADLNDESKEVSFQHYMYIALPDTEAHKNHLTEEVDAMTHHADKKVIDKIHCLVAEGVRDVAEMKRHIYSFSKTNFPLVPETSNRFYPSNKCLRNHIFSMEDQENLKQNVVKWRNEEPDDNFFFVPSPKDDEGEDFLFVCQTAWQRRLLSIDGNEICLMDATYGICKSEVALYFICVSTNIGYITVGCFILPSETIKNITRGLDVLKQWNPDWTPTFFMTDYDEKEIAAIETSLPDAVESLKESQHWQKNQRLRIWFEKQWLSASKRWVRYHRQSLTNVRVTTTNGLERQHYQLKQNYLKNYTAGTVTSLTTTVVKQYVEYNVKCLDSSRRYSEDLPRFLHNRPRLFLDHCTQRLPSAISICQSQTYLYFHTKNSNATYLLDLSGSLPSCSCPDWKKNHLPCKHMLCILLKVPGSGWETLSAEFKNSPHLNIDMDLFSSVTRDKKQDGLMDSCCSDSPHTPKATTCQKHKVTVGVGSRCKMLASSLKSMLYLVQTASDYESIYADLMLLHSKVRALVPKESGLLRRPPRLGRKSNTCKHGLLKTRRKYRRTLKGEKVPDVGCPRIVPQDTTVPVCHEDIVPDQADVSATTSADSSSDMRTIIESKTKQVLREVLENQPTGRLLFQIGPYTITDHSIHFLNSTLSDEIVVPDAKCLVYINPMCEPRSKCDKYRNRWTAFLRERSRRHIGQDALTHDGWEVQTVPHDKQTDGSSCGVYVIRFADLYFSGEEMDRCWTSQDIKKERLRLQLKLLSLGINAEVPLQDPSRLEMKQALDEFSESPREGLDMTARMNQTTNDVDLPDLEVPVAPVEWSSLESEQDQESIMEKHQRKGNLRQKRPKDVFSKKGQKRLQKIKEKNETLVQFLLSKEVKAYLLKIMQGKQASNLHTISTGMSQRARRAIKHSGFGPIDDDEQV</sequence>
<protein>
    <recommendedName>
        <fullName evidence="3">SWIM-type domain-containing protein</fullName>
    </recommendedName>
</protein>
<evidence type="ECO:0000259" key="3">
    <source>
        <dbReference type="PROSITE" id="PS50966"/>
    </source>
</evidence>
<name>A0ABY7EUY3_MYAAR</name>
<keyword evidence="5" id="KW-1185">Reference proteome</keyword>
<reference evidence="4" key="1">
    <citation type="submission" date="2022-11" db="EMBL/GenBank/DDBJ databases">
        <title>Centuries of genome instability and evolution in soft-shell clam transmissible cancer (bioRxiv).</title>
        <authorList>
            <person name="Hart S.F.M."/>
            <person name="Yonemitsu M.A."/>
            <person name="Giersch R.M."/>
            <person name="Beal B.F."/>
            <person name="Arriagada G."/>
            <person name="Davis B.W."/>
            <person name="Ostrander E.A."/>
            <person name="Goff S.P."/>
            <person name="Metzger M.J."/>
        </authorList>
    </citation>
    <scope>NUCLEOTIDE SEQUENCE</scope>
    <source>
        <strain evidence="4">MELC-2E11</strain>
        <tissue evidence="4">Siphon/mantle</tissue>
    </source>
</reference>
<evidence type="ECO:0000256" key="1">
    <source>
        <dbReference type="PROSITE-ProRule" id="PRU00325"/>
    </source>
</evidence>
<feature type="domain" description="SWIM-type" evidence="3">
    <location>
        <begin position="405"/>
        <end position="439"/>
    </location>
</feature>
<dbReference type="EMBL" id="CP111019">
    <property type="protein sequence ID" value="WAR12531.1"/>
    <property type="molecule type" value="Genomic_DNA"/>
</dbReference>
<dbReference type="Pfam" id="PF15299">
    <property type="entry name" value="ALS2CR8"/>
    <property type="match status" value="1"/>
</dbReference>
<keyword evidence="1" id="KW-0862">Zinc</keyword>
<accession>A0ABY7EUY3</accession>
<evidence type="ECO:0000256" key="2">
    <source>
        <dbReference type="SAM" id="MobiDB-lite"/>
    </source>
</evidence>
<dbReference type="PROSITE" id="PS50966">
    <property type="entry name" value="ZF_SWIM"/>
    <property type="match status" value="1"/>
</dbReference>
<dbReference type="PANTHER" id="PTHR47456:SF1">
    <property type="entry name" value="PHD-TYPE DOMAIN-CONTAINING PROTEIN"/>
    <property type="match status" value="1"/>
</dbReference>
<dbReference type="InterPro" id="IPR038765">
    <property type="entry name" value="Papain-like_cys_pep_sf"/>
</dbReference>
<dbReference type="InterPro" id="IPR048324">
    <property type="entry name" value="ZSWIM1-3_RNaseH-like"/>
</dbReference>
<evidence type="ECO:0000313" key="5">
    <source>
        <dbReference type="Proteomes" id="UP001164746"/>
    </source>
</evidence>
<keyword evidence="1" id="KW-0863">Zinc-finger</keyword>
<gene>
    <name evidence="4" type="ORF">MAR_026711</name>
</gene>
<keyword evidence="1" id="KW-0479">Metal-binding</keyword>
<dbReference type="Proteomes" id="UP001164746">
    <property type="component" value="Chromosome 8"/>
</dbReference>
<evidence type="ECO:0000313" key="4">
    <source>
        <dbReference type="EMBL" id="WAR12531.1"/>
    </source>
</evidence>
<dbReference type="SUPFAM" id="SSF54001">
    <property type="entry name" value="Cysteine proteinases"/>
    <property type="match status" value="1"/>
</dbReference>
<proteinExistence type="predicted"/>
<feature type="compositionally biased region" description="Basic residues" evidence="2">
    <location>
        <begin position="853"/>
        <end position="863"/>
    </location>
</feature>
<feature type="region of interest" description="Disordered" evidence="2">
    <location>
        <begin position="839"/>
        <end position="872"/>
    </location>
</feature>
<dbReference type="Gene3D" id="3.40.395.10">
    <property type="entry name" value="Adenoviral Proteinase, Chain A"/>
    <property type="match status" value="1"/>
</dbReference>
<dbReference type="InterPro" id="IPR007527">
    <property type="entry name" value="Znf_SWIM"/>
</dbReference>
<dbReference type="InterPro" id="IPR029309">
    <property type="entry name" value="CaRF"/>
</dbReference>
<dbReference type="Pfam" id="PF21056">
    <property type="entry name" value="ZSWIM1-3_RNaseH-like"/>
    <property type="match status" value="1"/>
</dbReference>